<protein>
    <submittedName>
        <fullName evidence="1">Uncharacterized protein</fullName>
    </submittedName>
</protein>
<keyword evidence="2" id="KW-1185">Reference proteome</keyword>
<evidence type="ECO:0000313" key="1">
    <source>
        <dbReference type="EMBL" id="KAH7851081.1"/>
    </source>
</evidence>
<organism evidence="1 2">
    <name type="scientific">Vaccinium darrowii</name>
    <dbReference type="NCBI Taxonomy" id="229202"/>
    <lineage>
        <taxon>Eukaryota</taxon>
        <taxon>Viridiplantae</taxon>
        <taxon>Streptophyta</taxon>
        <taxon>Embryophyta</taxon>
        <taxon>Tracheophyta</taxon>
        <taxon>Spermatophyta</taxon>
        <taxon>Magnoliopsida</taxon>
        <taxon>eudicotyledons</taxon>
        <taxon>Gunneridae</taxon>
        <taxon>Pentapetalae</taxon>
        <taxon>asterids</taxon>
        <taxon>Ericales</taxon>
        <taxon>Ericaceae</taxon>
        <taxon>Vaccinioideae</taxon>
        <taxon>Vaccinieae</taxon>
        <taxon>Vaccinium</taxon>
    </lineage>
</organism>
<proteinExistence type="predicted"/>
<gene>
    <name evidence="1" type="ORF">Vadar_007041</name>
</gene>
<comment type="caution">
    <text evidence="1">The sequence shown here is derived from an EMBL/GenBank/DDBJ whole genome shotgun (WGS) entry which is preliminary data.</text>
</comment>
<name>A0ACB7YC32_9ERIC</name>
<dbReference type="EMBL" id="CM037158">
    <property type="protein sequence ID" value="KAH7851081.1"/>
    <property type="molecule type" value="Genomic_DNA"/>
</dbReference>
<evidence type="ECO:0000313" key="2">
    <source>
        <dbReference type="Proteomes" id="UP000828048"/>
    </source>
</evidence>
<dbReference type="Proteomes" id="UP000828048">
    <property type="component" value="Chromosome 8"/>
</dbReference>
<sequence length="99" mass="11867">MADPTPDSMKEFRQMIWHNIVEISKLSFVDYFPVLEKIDPQGIRRRLTSHFGETFELFGRLIDERLVLRILGKTKAEEDVTYVHKPFDLNYYDNQFKKI</sequence>
<reference evidence="1 2" key="1">
    <citation type="journal article" date="2021" name="Hortic Res">
        <title>High-quality reference genome and annotation aids understanding of berry development for evergreen blueberry (Vaccinium darrowii).</title>
        <authorList>
            <person name="Yu J."/>
            <person name="Hulse-Kemp A.M."/>
            <person name="Babiker E."/>
            <person name="Staton M."/>
        </authorList>
    </citation>
    <scope>NUCLEOTIDE SEQUENCE [LARGE SCALE GENOMIC DNA]</scope>
    <source>
        <strain evidence="2">cv. NJ 8807/NJ 8810</strain>
        <tissue evidence="1">Young leaf</tissue>
    </source>
</reference>
<accession>A0ACB7YC32</accession>